<dbReference type="AlphaFoldDB" id="A0A0F9WD75"/>
<sequence>MTIQEWLKLVDASWYGSSKGMSTAEFYRRQLVK</sequence>
<accession>A0A0F9WD75</accession>
<organism evidence="1">
    <name type="scientific">marine sediment metagenome</name>
    <dbReference type="NCBI Taxonomy" id="412755"/>
    <lineage>
        <taxon>unclassified sequences</taxon>
        <taxon>metagenomes</taxon>
        <taxon>ecological metagenomes</taxon>
    </lineage>
</organism>
<protein>
    <submittedName>
        <fullName evidence="1">Uncharacterized protein</fullName>
    </submittedName>
</protein>
<dbReference type="EMBL" id="LAZR01000298">
    <property type="protein sequence ID" value="KKN76188.1"/>
    <property type="molecule type" value="Genomic_DNA"/>
</dbReference>
<gene>
    <name evidence="1" type="ORF">LCGC14_0372140</name>
</gene>
<comment type="caution">
    <text evidence="1">The sequence shown here is derived from an EMBL/GenBank/DDBJ whole genome shotgun (WGS) entry which is preliminary data.</text>
</comment>
<proteinExistence type="predicted"/>
<name>A0A0F9WD75_9ZZZZ</name>
<reference evidence="1" key="1">
    <citation type="journal article" date="2015" name="Nature">
        <title>Complex archaea that bridge the gap between prokaryotes and eukaryotes.</title>
        <authorList>
            <person name="Spang A."/>
            <person name="Saw J.H."/>
            <person name="Jorgensen S.L."/>
            <person name="Zaremba-Niedzwiedzka K."/>
            <person name="Martijn J."/>
            <person name="Lind A.E."/>
            <person name="van Eijk R."/>
            <person name="Schleper C."/>
            <person name="Guy L."/>
            <person name="Ettema T.J."/>
        </authorList>
    </citation>
    <scope>NUCLEOTIDE SEQUENCE</scope>
</reference>
<evidence type="ECO:0000313" key="1">
    <source>
        <dbReference type="EMBL" id="KKN76188.1"/>
    </source>
</evidence>